<proteinExistence type="predicted"/>
<accession>A0A517R6N2</accession>
<dbReference type="InterPro" id="IPR043130">
    <property type="entry name" value="CDP-OH_PTrfase_TM_dom"/>
</dbReference>
<dbReference type="Gene3D" id="1.20.120.1760">
    <property type="match status" value="1"/>
</dbReference>
<protein>
    <submittedName>
        <fullName evidence="2">CDP-alcohol phosphatidyltransferase</fullName>
    </submittedName>
</protein>
<dbReference type="KEGG" id="svp:Pan189_39100"/>
<evidence type="ECO:0000313" key="3">
    <source>
        <dbReference type="Proteomes" id="UP000317318"/>
    </source>
</evidence>
<keyword evidence="1" id="KW-0812">Transmembrane</keyword>
<dbReference type="RefSeq" id="WP_145365635.1">
    <property type="nucleotide sequence ID" value="NZ_CP036268.1"/>
</dbReference>
<feature type="transmembrane region" description="Helical" evidence="1">
    <location>
        <begin position="129"/>
        <end position="154"/>
    </location>
</feature>
<sequence length="231" mass="24057">MIDSPAGRRPLKTRDWRFFQRLAAWLATTPITPNIISATSIFFGLAAGTLLAFTPHVGDDIIVKVIWLTAAACLQARLIANLLDGMVAIEGGKASAIGELFNEVPDRVSDSAIFIGAGYAIGSVPEFGLLAALVAIFVAYVRAIGASVGVGQVFLGPMAKQQRMAVLTLALVLCGLLPASWQPVHSPSGIGIIGVVLIAVAAGGVVTAIRRLMRIANLMRARATDGAATDV</sequence>
<keyword evidence="3" id="KW-1185">Reference proteome</keyword>
<keyword evidence="1" id="KW-1133">Transmembrane helix</keyword>
<dbReference type="OrthoDB" id="1034332at2"/>
<feature type="transmembrane region" description="Helical" evidence="1">
    <location>
        <begin position="166"/>
        <end position="184"/>
    </location>
</feature>
<reference evidence="2 3" key="1">
    <citation type="submission" date="2019-02" db="EMBL/GenBank/DDBJ databases">
        <title>Deep-cultivation of Planctomycetes and their phenomic and genomic characterization uncovers novel biology.</title>
        <authorList>
            <person name="Wiegand S."/>
            <person name="Jogler M."/>
            <person name="Boedeker C."/>
            <person name="Pinto D."/>
            <person name="Vollmers J."/>
            <person name="Rivas-Marin E."/>
            <person name="Kohn T."/>
            <person name="Peeters S.H."/>
            <person name="Heuer A."/>
            <person name="Rast P."/>
            <person name="Oberbeckmann S."/>
            <person name="Bunk B."/>
            <person name="Jeske O."/>
            <person name="Meyerdierks A."/>
            <person name="Storesund J.E."/>
            <person name="Kallscheuer N."/>
            <person name="Luecker S."/>
            <person name="Lage O.M."/>
            <person name="Pohl T."/>
            <person name="Merkel B.J."/>
            <person name="Hornburger P."/>
            <person name="Mueller R.-W."/>
            <person name="Bruemmer F."/>
            <person name="Labrenz M."/>
            <person name="Spormann A.M."/>
            <person name="Op den Camp H."/>
            <person name="Overmann J."/>
            <person name="Amann R."/>
            <person name="Jetten M.S.M."/>
            <person name="Mascher T."/>
            <person name="Medema M.H."/>
            <person name="Devos D.P."/>
            <person name="Kaster A.-K."/>
            <person name="Ovreas L."/>
            <person name="Rohde M."/>
            <person name="Galperin M.Y."/>
            <person name="Jogler C."/>
        </authorList>
    </citation>
    <scope>NUCLEOTIDE SEQUENCE [LARGE SCALE GENOMIC DNA]</scope>
    <source>
        <strain evidence="2 3">Pan189</strain>
    </source>
</reference>
<evidence type="ECO:0000313" key="2">
    <source>
        <dbReference type="EMBL" id="QDT39502.1"/>
    </source>
</evidence>
<dbReference type="GO" id="GO:0016740">
    <property type="term" value="F:transferase activity"/>
    <property type="evidence" value="ECO:0007669"/>
    <property type="project" value="UniProtKB-KW"/>
</dbReference>
<feature type="transmembrane region" description="Helical" evidence="1">
    <location>
        <begin position="190"/>
        <end position="209"/>
    </location>
</feature>
<gene>
    <name evidence="2" type="ORF">Pan189_39100</name>
</gene>
<dbReference type="AlphaFoldDB" id="A0A517R6N2"/>
<evidence type="ECO:0000256" key="1">
    <source>
        <dbReference type="SAM" id="Phobius"/>
    </source>
</evidence>
<organism evidence="2 3">
    <name type="scientific">Stratiformator vulcanicus</name>
    <dbReference type="NCBI Taxonomy" id="2527980"/>
    <lineage>
        <taxon>Bacteria</taxon>
        <taxon>Pseudomonadati</taxon>
        <taxon>Planctomycetota</taxon>
        <taxon>Planctomycetia</taxon>
        <taxon>Planctomycetales</taxon>
        <taxon>Planctomycetaceae</taxon>
        <taxon>Stratiformator</taxon>
    </lineage>
</organism>
<name>A0A517R6N2_9PLAN</name>
<dbReference type="Proteomes" id="UP000317318">
    <property type="component" value="Chromosome"/>
</dbReference>
<dbReference type="EMBL" id="CP036268">
    <property type="protein sequence ID" value="QDT39502.1"/>
    <property type="molecule type" value="Genomic_DNA"/>
</dbReference>
<keyword evidence="1" id="KW-0472">Membrane</keyword>
<keyword evidence="2" id="KW-0808">Transferase</keyword>